<feature type="compositionally biased region" description="Pro residues" evidence="1">
    <location>
        <begin position="25"/>
        <end position="34"/>
    </location>
</feature>
<comment type="caution">
    <text evidence="2">The sequence shown here is derived from an EMBL/GenBank/DDBJ whole genome shotgun (WGS) entry which is preliminary data.</text>
</comment>
<sequence length="34" mass="3928">MRELRAPLARFERDTRAKRKGVGRPLPPPHHPSP</sequence>
<organism evidence="2 3">
    <name type="scientific">Saccharothrix tamanrassetensis</name>
    <dbReference type="NCBI Taxonomy" id="1051531"/>
    <lineage>
        <taxon>Bacteria</taxon>
        <taxon>Bacillati</taxon>
        <taxon>Actinomycetota</taxon>
        <taxon>Actinomycetes</taxon>
        <taxon>Pseudonocardiales</taxon>
        <taxon>Pseudonocardiaceae</taxon>
        <taxon>Saccharothrix</taxon>
    </lineage>
</organism>
<feature type="compositionally biased region" description="Basic and acidic residues" evidence="1">
    <location>
        <begin position="1"/>
        <end position="15"/>
    </location>
</feature>
<gene>
    <name evidence="2" type="ORF">FHS29_003186</name>
</gene>
<evidence type="ECO:0000313" key="3">
    <source>
        <dbReference type="Proteomes" id="UP000547510"/>
    </source>
</evidence>
<evidence type="ECO:0000256" key="1">
    <source>
        <dbReference type="SAM" id="MobiDB-lite"/>
    </source>
</evidence>
<accession>A0A841CHX5</accession>
<keyword evidence="3" id="KW-1185">Reference proteome</keyword>
<protein>
    <submittedName>
        <fullName evidence="2">Uncharacterized protein</fullName>
    </submittedName>
</protein>
<name>A0A841CHX5_9PSEU</name>
<evidence type="ECO:0000313" key="2">
    <source>
        <dbReference type="EMBL" id="MBB5956600.1"/>
    </source>
</evidence>
<dbReference type="AlphaFoldDB" id="A0A841CHX5"/>
<dbReference type="Proteomes" id="UP000547510">
    <property type="component" value="Unassembled WGS sequence"/>
</dbReference>
<feature type="region of interest" description="Disordered" evidence="1">
    <location>
        <begin position="1"/>
        <end position="34"/>
    </location>
</feature>
<reference evidence="2 3" key="1">
    <citation type="submission" date="2020-08" db="EMBL/GenBank/DDBJ databases">
        <title>Genomic Encyclopedia of Type Strains, Phase III (KMG-III): the genomes of soil and plant-associated and newly described type strains.</title>
        <authorList>
            <person name="Whitman W."/>
        </authorList>
    </citation>
    <scope>NUCLEOTIDE SEQUENCE [LARGE SCALE GENOMIC DNA]</scope>
    <source>
        <strain evidence="2 3">CECT 8640</strain>
    </source>
</reference>
<dbReference type="EMBL" id="JACHJN010000004">
    <property type="protein sequence ID" value="MBB5956600.1"/>
    <property type="molecule type" value="Genomic_DNA"/>
</dbReference>
<proteinExistence type="predicted"/>